<keyword evidence="1" id="KW-0472">Membrane</keyword>
<keyword evidence="3" id="KW-1185">Reference proteome</keyword>
<feature type="transmembrane region" description="Helical" evidence="1">
    <location>
        <begin position="144"/>
        <end position="169"/>
    </location>
</feature>
<dbReference type="RefSeq" id="WP_244714725.1">
    <property type="nucleotide sequence ID" value="NZ_CP095049.1"/>
</dbReference>
<evidence type="ECO:0000313" key="2">
    <source>
        <dbReference type="EMBL" id="UOQ51515.1"/>
    </source>
</evidence>
<organism evidence="2 3">
    <name type="scientific">Hymenobacter cellulosivorans</name>
    <dbReference type="NCBI Taxonomy" id="2932249"/>
    <lineage>
        <taxon>Bacteria</taxon>
        <taxon>Pseudomonadati</taxon>
        <taxon>Bacteroidota</taxon>
        <taxon>Cytophagia</taxon>
        <taxon>Cytophagales</taxon>
        <taxon>Hymenobacteraceae</taxon>
        <taxon>Hymenobacter</taxon>
    </lineage>
</organism>
<reference evidence="2 3" key="1">
    <citation type="submission" date="2022-04" db="EMBL/GenBank/DDBJ databases">
        <title>Hymenobacter sp. isolated from the air.</title>
        <authorList>
            <person name="Won M."/>
            <person name="Lee C.-M."/>
            <person name="Woen H.-Y."/>
            <person name="Kwon S.-W."/>
        </authorList>
    </citation>
    <scope>NUCLEOTIDE SEQUENCE [LARGE SCALE GENOMIC DNA]</scope>
    <source>
        <strain evidence="3">5116 S-27</strain>
    </source>
</reference>
<dbReference type="EMBL" id="CP095049">
    <property type="protein sequence ID" value="UOQ51515.1"/>
    <property type="molecule type" value="Genomic_DNA"/>
</dbReference>
<name>A0ABY4F5C9_9BACT</name>
<keyword evidence="1" id="KW-0812">Transmembrane</keyword>
<gene>
    <name evidence="2" type="ORF">MUN80_17315</name>
</gene>
<protein>
    <submittedName>
        <fullName evidence="2">Uncharacterized protein</fullName>
    </submittedName>
</protein>
<evidence type="ECO:0000313" key="3">
    <source>
        <dbReference type="Proteomes" id="UP000831785"/>
    </source>
</evidence>
<evidence type="ECO:0000256" key="1">
    <source>
        <dbReference type="SAM" id="Phobius"/>
    </source>
</evidence>
<dbReference type="Proteomes" id="UP000831785">
    <property type="component" value="Chromosome"/>
</dbReference>
<accession>A0ABY4F5C9</accession>
<feature type="transmembrane region" description="Helical" evidence="1">
    <location>
        <begin position="7"/>
        <end position="27"/>
    </location>
</feature>
<proteinExistence type="predicted"/>
<keyword evidence="1" id="KW-1133">Transmembrane helix</keyword>
<sequence>MLYKVCFPLLFFGGLYFLILSIGRTIALYSQNQLEVDATQEAFVLTLPQAGEYEIATKRSQFAGLAPSDTPFEVVVKSTGQRLPVRRLYNLMNVKRINMSGERITAVATFTMPTAAEIELRSPQAHTFQPKDRLLIMPSTEGKALGLILAMVFSGIATIGGLIASIIFLSRS</sequence>